<name>A0A9P4K5S0_9PLEO</name>
<dbReference type="Proteomes" id="UP000800093">
    <property type="component" value="Unassembled WGS sequence"/>
</dbReference>
<dbReference type="EMBL" id="ML986692">
    <property type="protein sequence ID" value="KAF2259999.1"/>
    <property type="molecule type" value="Genomic_DNA"/>
</dbReference>
<protein>
    <submittedName>
        <fullName evidence="2">Uncharacterized protein</fullName>
    </submittedName>
</protein>
<evidence type="ECO:0000313" key="2">
    <source>
        <dbReference type="EMBL" id="KAF2259999.1"/>
    </source>
</evidence>
<proteinExistence type="predicted"/>
<sequence>MRDEGRPRYPPAKPPLHSQSCGLTCPSPKSAVSLGNMPSRAEIKEPRKRALSRIHPERIALLLFALSVTHFVIARASGPQMLFIEHAALPLGCYWDRKRVSASGRDGYTLRSLCSMAIGFLRLYGESFRAALTAERPLSPRKNKRVAGFLVPKARVRSRKRGHW</sequence>
<accession>A0A9P4K5S0</accession>
<comment type="caution">
    <text evidence="2">The sequence shown here is derived from an EMBL/GenBank/DDBJ whole genome shotgun (WGS) entry which is preliminary data.</text>
</comment>
<keyword evidence="3" id="KW-1185">Reference proteome</keyword>
<dbReference type="AlphaFoldDB" id="A0A9P4K5S0"/>
<evidence type="ECO:0000256" key="1">
    <source>
        <dbReference type="SAM" id="MobiDB-lite"/>
    </source>
</evidence>
<gene>
    <name evidence="2" type="ORF">CC78DRAFT_585383</name>
</gene>
<evidence type="ECO:0000313" key="3">
    <source>
        <dbReference type="Proteomes" id="UP000800093"/>
    </source>
</evidence>
<reference evidence="3" key="1">
    <citation type="journal article" date="2020" name="Stud. Mycol.">
        <title>101 Dothideomycetes genomes: A test case for predicting lifestyles and emergence of pathogens.</title>
        <authorList>
            <person name="Haridas S."/>
            <person name="Albert R."/>
            <person name="Binder M."/>
            <person name="Bloem J."/>
            <person name="LaButti K."/>
            <person name="Salamov A."/>
            <person name="Andreopoulos B."/>
            <person name="Baker S."/>
            <person name="Barry K."/>
            <person name="Bills G."/>
            <person name="Bluhm B."/>
            <person name="Cannon C."/>
            <person name="Castanera R."/>
            <person name="Culley D."/>
            <person name="Daum C."/>
            <person name="Ezra D."/>
            <person name="Gonzalez J."/>
            <person name="Henrissat B."/>
            <person name="Kuo A."/>
            <person name="Liang C."/>
            <person name="Lipzen A."/>
            <person name="Lutzoni F."/>
            <person name="Magnuson J."/>
            <person name="Mondo S."/>
            <person name="Nolan M."/>
            <person name="Ohm R."/>
            <person name="Pangilinan J."/>
            <person name="Park H.-J."/>
            <person name="Ramirez L."/>
            <person name="Alfaro M."/>
            <person name="Sun H."/>
            <person name="Tritt A."/>
            <person name="Yoshinaga Y."/>
            <person name="Zwiers L.-H."/>
            <person name="Turgeon B."/>
            <person name="Goodwin S."/>
            <person name="Spatafora J."/>
            <person name="Crous P."/>
            <person name="Grigoriev I."/>
        </authorList>
    </citation>
    <scope>NUCLEOTIDE SEQUENCE [LARGE SCALE GENOMIC DNA]</scope>
    <source>
        <strain evidence="3">CBS 304.66</strain>
    </source>
</reference>
<feature type="region of interest" description="Disordered" evidence="1">
    <location>
        <begin position="1"/>
        <end position="39"/>
    </location>
</feature>
<organism evidence="2 3">
    <name type="scientific">Lojkania enalia</name>
    <dbReference type="NCBI Taxonomy" id="147567"/>
    <lineage>
        <taxon>Eukaryota</taxon>
        <taxon>Fungi</taxon>
        <taxon>Dikarya</taxon>
        <taxon>Ascomycota</taxon>
        <taxon>Pezizomycotina</taxon>
        <taxon>Dothideomycetes</taxon>
        <taxon>Pleosporomycetidae</taxon>
        <taxon>Pleosporales</taxon>
        <taxon>Pleosporales incertae sedis</taxon>
        <taxon>Lojkania</taxon>
    </lineage>
</organism>